<keyword evidence="2" id="KW-1185">Reference proteome</keyword>
<evidence type="ECO:0000313" key="2">
    <source>
        <dbReference type="Proteomes" id="UP000295578"/>
    </source>
</evidence>
<dbReference type="AlphaFoldDB" id="A0A4R5A2Z4"/>
<protein>
    <recommendedName>
        <fullName evidence="3">SH3 domain-containing protein</fullName>
    </recommendedName>
</protein>
<comment type="caution">
    <text evidence="1">The sequence shown here is derived from an EMBL/GenBank/DDBJ whole genome shotgun (WGS) entry which is preliminary data.</text>
</comment>
<sequence length="117" mass="12449">MRMTGNRVLSIAAAAITVVVAPVVVAIPSAAANEKGAGIMAGCTDWTPHMRGVISGTAPVHSSYSGSSRVIATWKYGQIFRVDKRCVNSSGNLWWHSDCCTGVKGYIWNDYTKVTGT</sequence>
<evidence type="ECO:0008006" key="3">
    <source>
        <dbReference type="Google" id="ProtNLM"/>
    </source>
</evidence>
<organism evidence="1 2">
    <name type="scientific">Actinomadura darangshiensis</name>
    <dbReference type="NCBI Taxonomy" id="705336"/>
    <lineage>
        <taxon>Bacteria</taxon>
        <taxon>Bacillati</taxon>
        <taxon>Actinomycetota</taxon>
        <taxon>Actinomycetes</taxon>
        <taxon>Streptosporangiales</taxon>
        <taxon>Thermomonosporaceae</taxon>
        <taxon>Actinomadura</taxon>
    </lineage>
</organism>
<name>A0A4R5A2Z4_9ACTN</name>
<dbReference type="OrthoDB" id="3482173at2"/>
<evidence type="ECO:0000313" key="1">
    <source>
        <dbReference type="EMBL" id="TDD66181.1"/>
    </source>
</evidence>
<reference evidence="1 2" key="1">
    <citation type="submission" date="2019-03" db="EMBL/GenBank/DDBJ databases">
        <title>Draft genome sequences of novel Actinobacteria.</title>
        <authorList>
            <person name="Sahin N."/>
            <person name="Ay H."/>
            <person name="Saygin H."/>
        </authorList>
    </citation>
    <scope>NUCLEOTIDE SEQUENCE [LARGE SCALE GENOMIC DNA]</scope>
    <source>
        <strain evidence="1 2">DSM 45941</strain>
    </source>
</reference>
<dbReference type="RefSeq" id="WP_132204012.1">
    <property type="nucleotide sequence ID" value="NZ_SMKY01000315.1"/>
</dbReference>
<dbReference type="EMBL" id="SMKY01000315">
    <property type="protein sequence ID" value="TDD66181.1"/>
    <property type="molecule type" value="Genomic_DNA"/>
</dbReference>
<proteinExistence type="predicted"/>
<gene>
    <name evidence="1" type="ORF">E1293_39460</name>
</gene>
<accession>A0A4R5A2Z4</accession>
<dbReference type="Proteomes" id="UP000295578">
    <property type="component" value="Unassembled WGS sequence"/>
</dbReference>